<dbReference type="GO" id="GO:0008270">
    <property type="term" value="F:zinc ion binding"/>
    <property type="evidence" value="ECO:0007669"/>
    <property type="project" value="UniProtKB-KW"/>
</dbReference>
<sequence length="61" mass="6934">CVQNAYRTLLLCGHSFCRKCITNSLSIKDQCPQCRTTVPKEEKYFPTTSHILKSLGHAHII</sequence>
<protein>
    <recommendedName>
        <fullName evidence="5">RING-type domain-containing protein</fullName>
    </recommendedName>
</protein>
<reference evidence="6" key="3">
    <citation type="submission" date="2025-09" db="UniProtKB">
        <authorList>
            <consortium name="Ensembl"/>
        </authorList>
    </citation>
    <scope>IDENTIFICATION</scope>
</reference>
<evidence type="ECO:0000259" key="5">
    <source>
        <dbReference type="PROSITE" id="PS50089"/>
    </source>
</evidence>
<dbReference type="PROSITE" id="PS50089">
    <property type="entry name" value="ZF_RING_2"/>
    <property type="match status" value="1"/>
</dbReference>
<dbReference type="Ensembl" id="ENSMMDT00005011250.1">
    <property type="protein sequence ID" value="ENSMMDP00005010914.1"/>
    <property type="gene ID" value="ENSMMDG00005005907.1"/>
</dbReference>
<dbReference type="Gene3D" id="3.30.40.10">
    <property type="entry name" value="Zinc/RING finger domain, C3HC4 (zinc finger)"/>
    <property type="match status" value="1"/>
</dbReference>
<keyword evidence="7" id="KW-1185">Reference proteome</keyword>
<reference evidence="6" key="1">
    <citation type="submission" date="2019-06" db="EMBL/GenBank/DDBJ databases">
        <authorList>
            <consortium name="Wellcome Sanger Institute Data Sharing"/>
        </authorList>
    </citation>
    <scope>NUCLEOTIDE SEQUENCE [LARGE SCALE GENOMIC DNA]</scope>
</reference>
<dbReference type="InterPro" id="IPR001841">
    <property type="entry name" value="Znf_RING"/>
</dbReference>
<evidence type="ECO:0000313" key="7">
    <source>
        <dbReference type="Proteomes" id="UP000472263"/>
    </source>
</evidence>
<dbReference type="Pfam" id="PF13923">
    <property type="entry name" value="zf-C3HC4_2"/>
    <property type="match status" value="1"/>
</dbReference>
<dbReference type="AlphaFoldDB" id="A0A667XEJ1"/>
<reference evidence="6" key="2">
    <citation type="submission" date="2025-08" db="UniProtKB">
        <authorList>
            <consortium name="Ensembl"/>
        </authorList>
    </citation>
    <scope>IDENTIFICATION</scope>
</reference>
<dbReference type="InterPro" id="IPR013083">
    <property type="entry name" value="Znf_RING/FYVE/PHD"/>
</dbReference>
<evidence type="ECO:0000256" key="3">
    <source>
        <dbReference type="ARBA" id="ARBA00022833"/>
    </source>
</evidence>
<evidence type="ECO:0000256" key="4">
    <source>
        <dbReference type="PROSITE-ProRule" id="PRU00175"/>
    </source>
</evidence>
<feature type="domain" description="RING-type" evidence="5">
    <location>
        <begin position="1"/>
        <end position="35"/>
    </location>
</feature>
<organism evidence="6 7">
    <name type="scientific">Myripristis murdjan</name>
    <name type="common">pinecone soldierfish</name>
    <dbReference type="NCBI Taxonomy" id="586833"/>
    <lineage>
        <taxon>Eukaryota</taxon>
        <taxon>Metazoa</taxon>
        <taxon>Chordata</taxon>
        <taxon>Craniata</taxon>
        <taxon>Vertebrata</taxon>
        <taxon>Euteleostomi</taxon>
        <taxon>Actinopterygii</taxon>
        <taxon>Neopterygii</taxon>
        <taxon>Teleostei</taxon>
        <taxon>Neoteleostei</taxon>
        <taxon>Acanthomorphata</taxon>
        <taxon>Holocentriformes</taxon>
        <taxon>Holocentridae</taxon>
        <taxon>Myripristis</taxon>
    </lineage>
</organism>
<keyword evidence="1" id="KW-0479">Metal-binding</keyword>
<name>A0A667XEJ1_9TELE</name>
<dbReference type="Proteomes" id="UP000472263">
    <property type="component" value="Chromosome 7"/>
</dbReference>
<keyword evidence="2 4" id="KW-0863">Zinc-finger</keyword>
<keyword evidence="3" id="KW-0862">Zinc</keyword>
<dbReference type="GeneTree" id="ENSGT00990000210396"/>
<dbReference type="SUPFAM" id="SSF57850">
    <property type="entry name" value="RING/U-box"/>
    <property type="match status" value="1"/>
</dbReference>
<dbReference type="PROSITE" id="PS00518">
    <property type="entry name" value="ZF_RING_1"/>
    <property type="match status" value="1"/>
</dbReference>
<evidence type="ECO:0000313" key="6">
    <source>
        <dbReference type="Ensembl" id="ENSMMDP00005010914.1"/>
    </source>
</evidence>
<evidence type="ECO:0000256" key="2">
    <source>
        <dbReference type="ARBA" id="ARBA00022771"/>
    </source>
</evidence>
<accession>A0A667XEJ1</accession>
<proteinExistence type="predicted"/>
<evidence type="ECO:0000256" key="1">
    <source>
        <dbReference type="ARBA" id="ARBA00022723"/>
    </source>
</evidence>
<dbReference type="InterPro" id="IPR017907">
    <property type="entry name" value="Znf_RING_CS"/>
</dbReference>
<dbReference type="InParanoid" id="A0A667XEJ1"/>